<dbReference type="SMART" id="SM00248">
    <property type="entry name" value="ANK"/>
    <property type="match status" value="3"/>
</dbReference>
<dbReference type="InterPro" id="IPR036770">
    <property type="entry name" value="Ankyrin_rpt-contain_sf"/>
</dbReference>
<dbReference type="InterPro" id="IPR002110">
    <property type="entry name" value="Ankyrin_rpt"/>
</dbReference>
<feature type="region of interest" description="Disordered" evidence="4">
    <location>
        <begin position="1"/>
        <end position="36"/>
    </location>
</feature>
<dbReference type="Pfam" id="PF00023">
    <property type="entry name" value="Ank"/>
    <property type="match status" value="1"/>
</dbReference>
<evidence type="ECO:0000313" key="7">
    <source>
        <dbReference type="Proteomes" id="UP000677228"/>
    </source>
</evidence>
<dbReference type="SUPFAM" id="SSF48403">
    <property type="entry name" value="Ankyrin repeat"/>
    <property type="match status" value="1"/>
</dbReference>
<dbReference type="AlphaFoldDB" id="A0A8S2F9K8"/>
<evidence type="ECO:0000256" key="1">
    <source>
        <dbReference type="ARBA" id="ARBA00022737"/>
    </source>
</evidence>
<feature type="repeat" description="ANK" evidence="3">
    <location>
        <begin position="99"/>
        <end position="136"/>
    </location>
</feature>
<protein>
    <submittedName>
        <fullName evidence="5">Uncharacterized protein</fullName>
    </submittedName>
</protein>
<evidence type="ECO:0000256" key="2">
    <source>
        <dbReference type="ARBA" id="ARBA00023043"/>
    </source>
</evidence>
<evidence type="ECO:0000256" key="4">
    <source>
        <dbReference type="SAM" id="MobiDB-lite"/>
    </source>
</evidence>
<evidence type="ECO:0000256" key="3">
    <source>
        <dbReference type="PROSITE-ProRule" id="PRU00023"/>
    </source>
</evidence>
<name>A0A8S2F9K8_9BILA</name>
<feature type="compositionally biased region" description="Polar residues" evidence="4">
    <location>
        <begin position="1"/>
        <end position="11"/>
    </location>
</feature>
<dbReference type="Pfam" id="PF12796">
    <property type="entry name" value="Ank_2"/>
    <property type="match status" value="1"/>
</dbReference>
<dbReference type="PROSITE" id="PS50088">
    <property type="entry name" value="ANK_REPEAT"/>
    <property type="match status" value="2"/>
</dbReference>
<dbReference type="PROSITE" id="PS50297">
    <property type="entry name" value="ANK_REP_REGION"/>
    <property type="match status" value="1"/>
</dbReference>
<dbReference type="PANTHER" id="PTHR24173">
    <property type="entry name" value="ANKYRIN REPEAT CONTAINING"/>
    <property type="match status" value="1"/>
</dbReference>
<organism evidence="5 7">
    <name type="scientific">Didymodactylos carnosus</name>
    <dbReference type="NCBI Taxonomy" id="1234261"/>
    <lineage>
        <taxon>Eukaryota</taxon>
        <taxon>Metazoa</taxon>
        <taxon>Spiralia</taxon>
        <taxon>Gnathifera</taxon>
        <taxon>Rotifera</taxon>
        <taxon>Eurotatoria</taxon>
        <taxon>Bdelloidea</taxon>
        <taxon>Philodinida</taxon>
        <taxon>Philodinidae</taxon>
        <taxon>Didymodactylos</taxon>
    </lineage>
</organism>
<dbReference type="PANTHER" id="PTHR24173:SF74">
    <property type="entry name" value="ANKYRIN REPEAT DOMAIN-CONTAINING PROTEIN 16"/>
    <property type="match status" value="1"/>
</dbReference>
<comment type="caution">
    <text evidence="5">The sequence shown here is derived from an EMBL/GenBank/DDBJ whole genome shotgun (WGS) entry which is preliminary data.</text>
</comment>
<sequence length="261" mass="29294">MSTTRSSSVQSLLGGDETPSRRRSRESGDTNASKPGLLAKLTDARKTFFGRNQTPDTLFNSHEQNKLLLSYILSQPQPQLDAIQELEKNGAQLNAITEDGCSALHLLARADLQSMECINIVQYLITKGCDPSKQNDYGWTAGNSLCVGYWKYRFGDVSSKNDDRCHNYPSQTQLLHIAARKNESVLIRILIKTYKARVNVYDENGRSPLHISCYEDKLDALQALLENDADFIKGIRLNPNENPVSICVKRQHDSCLKAIFK</sequence>
<evidence type="ECO:0000313" key="5">
    <source>
        <dbReference type="EMBL" id="CAF1391793.1"/>
    </source>
</evidence>
<dbReference type="Gene3D" id="1.25.40.20">
    <property type="entry name" value="Ankyrin repeat-containing domain"/>
    <property type="match status" value="1"/>
</dbReference>
<proteinExistence type="predicted"/>
<keyword evidence="1" id="KW-0677">Repeat</keyword>
<feature type="repeat" description="ANK" evidence="3">
    <location>
        <begin position="204"/>
        <end position="230"/>
    </location>
</feature>
<gene>
    <name evidence="5" type="ORF">OVA965_LOCUS32612</name>
    <name evidence="6" type="ORF">TMI583_LOCUS33475</name>
</gene>
<accession>A0A8S2F9K8</accession>
<keyword evidence="2 3" id="KW-0040">ANK repeat</keyword>
<evidence type="ECO:0000313" key="6">
    <source>
        <dbReference type="EMBL" id="CAF4199424.1"/>
    </source>
</evidence>
<feature type="non-terminal residue" evidence="5">
    <location>
        <position position="1"/>
    </location>
</feature>
<dbReference type="EMBL" id="CAJNOK010025578">
    <property type="protein sequence ID" value="CAF1391793.1"/>
    <property type="molecule type" value="Genomic_DNA"/>
</dbReference>
<reference evidence="5" key="1">
    <citation type="submission" date="2021-02" db="EMBL/GenBank/DDBJ databases">
        <authorList>
            <person name="Nowell W R."/>
        </authorList>
    </citation>
    <scope>NUCLEOTIDE SEQUENCE</scope>
</reference>
<dbReference type="Proteomes" id="UP000677228">
    <property type="component" value="Unassembled WGS sequence"/>
</dbReference>
<dbReference type="EMBL" id="CAJOBA010047286">
    <property type="protein sequence ID" value="CAF4199424.1"/>
    <property type="molecule type" value="Genomic_DNA"/>
</dbReference>
<dbReference type="Proteomes" id="UP000682733">
    <property type="component" value="Unassembled WGS sequence"/>
</dbReference>